<proteinExistence type="predicted"/>
<reference evidence="1" key="1">
    <citation type="journal article" date="2020" name="Stud. Mycol.">
        <title>101 Dothideomycetes genomes: a test case for predicting lifestyles and emergence of pathogens.</title>
        <authorList>
            <person name="Haridas S."/>
            <person name="Albert R."/>
            <person name="Binder M."/>
            <person name="Bloem J."/>
            <person name="Labutti K."/>
            <person name="Salamov A."/>
            <person name="Andreopoulos B."/>
            <person name="Baker S."/>
            <person name="Barry K."/>
            <person name="Bills G."/>
            <person name="Bluhm B."/>
            <person name="Cannon C."/>
            <person name="Castanera R."/>
            <person name="Culley D."/>
            <person name="Daum C."/>
            <person name="Ezra D."/>
            <person name="Gonzalez J."/>
            <person name="Henrissat B."/>
            <person name="Kuo A."/>
            <person name="Liang C."/>
            <person name="Lipzen A."/>
            <person name="Lutzoni F."/>
            <person name="Magnuson J."/>
            <person name="Mondo S."/>
            <person name="Nolan M."/>
            <person name="Ohm R."/>
            <person name="Pangilinan J."/>
            <person name="Park H.-J."/>
            <person name="Ramirez L."/>
            <person name="Alfaro M."/>
            <person name="Sun H."/>
            <person name="Tritt A."/>
            <person name="Yoshinaga Y."/>
            <person name="Zwiers L.-H."/>
            <person name="Turgeon B."/>
            <person name="Goodwin S."/>
            <person name="Spatafora J."/>
            <person name="Crous P."/>
            <person name="Grigoriev I."/>
        </authorList>
    </citation>
    <scope>NUCLEOTIDE SEQUENCE</scope>
    <source>
        <strain evidence="1">CBS 122368</strain>
    </source>
</reference>
<evidence type="ECO:0000313" key="2">
    <source>
        <dbReference type="Proteomes" id="UP000800094"/>
    </source>
</evidence>
<dbReference type="GeneID" id="54587800"/>
<name>A0A6A6I1D9_9PLEO</name>
<dbReference type="EMBL" id="ML987203">
    <property type="protein sequence ID" value="KAF2244314.1"/>
    <property type="molecule type" value="Genomic_DNA"/>
</dbReference>
<dbReference type="AlphaFoldDB" id="A0A6A6I1D9"/>
<sequence>MEMIPSLEVLPEEIIDFIAAELSYEEVRPSIQALSNLSRASRKFRRIAQPHLYRTIHILIVRNSAYDPCVQIQQLLRTLHEVPALQKHITKIRSMEYWSTSDYGSVSETSDILASHRPEHFNSCLHDLLILAPQAKLIDLRNYSIRTGEDLQTWMPLVRSHACRQCPPVAGKKMFQNLRRLEISIIEATISEIATFFSIPSLEAASFTIASLDPYSSYRDWESTKSRIRHLQFKAIGFPTRLWMHEIRHGFQQVAGACISLESFDFSLHSSSDEYNGVYQDIIEAFTTQLRTGCVRHFGLWSRETPVRILTGPLSDSFCHIWQDASPSLTALKIDAVMMCRHLPDGSAFFELLGALPRSLTHLTLRHNPCNGRFSGSSFLKTTLLTFAARFGLVVPQLEYLVLEVTERYGAQGYDPLDLQAVKDAFLAKGVCIQIE</sequence>
<keyword evidence="2" id="KW-1185">Reference proteome</keyword>
<dbReference type="OrthoDB" id="3800724at2759"/>
<dbReference type="RefSeq" id="XP_033679318.1">
    <property type="nucleotide sequence ID" value="XM_033834470.1"/>
</dbReference>
<evidence type="ECO:0008006" key="3">
    <source>
        <dbReference type="Google" id="ProtNLM"/>
    </source>
</evidence>
<organism evidence="1 2">
    <name type="scientific">Trematosphaeria pertusa</name>
    <dbReference type="NCBI Taxonomy" id="390896"/>
    <lineage>
        <taxon>Eukaryota</taxon>
        <taxon>Fungi</taxon>
        <taxon>Dikarya</taxon>
        <taxon>Ascomycota</taxon>
        <taxon>Pezizomycotina</taxon>
        <taxon>Dothideomycetes</taxon>
        <taxon>Pleosporomycetidae</taxon>
        <taxon>Pleosporales</taxon>
        <taxon>Massarineae</taxon>
        <taxon>Trematosphaeriaceae</taxon>
        <taxon>Trematosphaeria</taxon>
    </lineage>
</organism>
<protein>
    <recommendedName>
        <fullName evidence="3">F-box domain-containing protein</fullName>
    </recommendedName>
</protein>
<dbReference type="Proteomes" id="UP000800094">
    <property type="component" value="Unassembled WGS sequence"/>
</dbReference>
<gene>
    <name evidence="1" type="ORF">BU26DRAFT_580352</name>
</gene>
<accession>A0A6A6I1D9</accession>
<evidence type="ECO:0000313" key="1">
    <source>
        <dbReference type="EMBL" id="KAF2244314.1"/>
    </source>
</evidence>